<feature type="region of interest" description="Disordered" evidence="2">
    <location>
        <begin position="413"/>
        <end position="434"/>
    </location>
</feature>
<feature type="compositionally biased region" description="Polar residues" evidence="2">
    <location>
        <begin position="357"/>
        <end position="382"/>
    </location>
</feature>
<dbReference type="InterPro" id="IPR041588">
    <property type="entry name" value="Integrase_H2C2"/>
</dbReference>
<dbReference type="GO" id="GO:0003676">
    <property type="term" value="F:nucleic acid binding"/>
    <property type="evidence" value="ECO:0007669"/>
    <property type="project" value="InterPro"/>
</dbReference>
<accession>A0A7D9E4X9</accession>
<evidence type="ECO:0000313" key="3">
    <source>
        <dbReference type="EMBL" id="CAB4000245.1"/>
    </source>
</evidence>
<dbReference type="Pfam" id="PF17921">
    <property type="entry name" value="Integrase_H2C2"/>
    <property type="match status" value="1"/>
</dbReference>
<organism evidence="3 4">
    <name type="scientific">Paramuricea clavata</name>
    <name type="common">Red gorgonian</name>
    <name type="synonym">Violescent sea-whip</name>
    <dbReference type="NCBI Taxonomy" id="317549"/>
    <lineage>
        <taxon>Eukaryota</taxon>
        <taxon>Metazoa</taxon>
        <taxon>Cnidaria</taxon>
        <taxon>Anthozoa</taxon>
        <taxon>Octocorallia</taxon>
        <taxon>Malacalcyonacea</taxon>
        <taxon>Plexauridae</taxon>
        <taxon>Paramuricea</taxon>
    </lineage>
</organism>
<evidence type="ECO:0000256" key="1">
    <source>
        <dbReference type="SAM" id="Coils"/>
    </source>
</evidence>
<dbReference type="PANTHER" id="PTHR46888">
    <property type="entry name" value="ZINC KNUCKLE DOMAINCONTAINING PROTEIN-RELATED"/>
    <property type="match status" value="1"/>
</dbReference>
<dbReference type="EMBL" id="CACRXK020003788">
    <property type="protein sequence ID" value="CAB4000245.1"/>
    <property type="molecule type" value="Genomic_DNA"/>
</dbReference>
<gene>
    <name evidence="3" type="ORF">PACLA_8A058375</name>
</gene>
<dbReference type="Gene3D" id="4.10.60.10">
    <property type="entry name" value="Zinc finger, CCHC-type"/>
    <property type="match status" value="1"/>
</dbReference>
<dbReference type="GO" id="GO:0008270">
    <property type="term" value="F:zinc ion binding"/>
    <property type="evidence" value="ECO:0007669"/>
    <property type="project" value="InterPro"/>
</dbReference>
<reference evidence="3" key="1">
    <citation type="submission" date="2020-04" db="EMBL/GenBank/DDBJ databases">
        <authorList>
            <person name="Alioto T."/>
            <person name="Alioto T."/>
            <person name="Gomez Garrido J."/>
        </authorList>
    </citation>
    <scope>NUCLEOTIDE SEQUENCE</scope>
    <source>
        <strain evidence="3">A484AB</strain>
    </source>
</reference>
<evidence type="ECO:0000313" key="4">
    <source>
        <dbReference type="Proteomes" id="UP001152795"/>
    </source>
</evidence>
<dbReference type="PANTHER" id="PTHR46888:SF13">
    <property type="entry name" value="RIBONUCLEASE H"/>
    <property type="match status" value="1"/>
</dbReference>
<dbReference type="InterPro" id="IPR003309">
    <property type="entry name" value="SCAN_dom"/>
</dbReference>
<feature type="region of interest" description="Disordered" evidence="2">
    <location>
        <begin position="325"/>
        <end position="382"/>
    </location>
</feature>
<dbReference type="Pfam" id="PF02023">
    <property type="entry name" value="SCAN"/>
    <property type="match status" value="1"/>
</dbReference>
<name>A0A7D9E4X9_PARCT</name>
<dbReference type="Gene3D" id="1.10.340.70">
    <property type="match status" value="1"/>
</dbReference>
<dbReference type="FunFam" id="1.10.340.70:FF:000001">
    <property type="entry name" value="Retrovirus-related Pol polyprotein from transposon gypsy-like Protein"/>
    <property type="match status" value="1"/>
</dbReference>
<sequence>MSEFNLGEFMVEPTIENFNSLRKDNLVTLAKHLGLEVRSTFRKREVYDLIKEHFVKEKTFEQSVFMEQSINTVESTQISEDSEISEKDRQWQREHEKVLWEREREKREWERERIEKEREFRLREQELELRKLELEVQAKGQNLRVNSGQKFDVTKHVRMVPPFQEREVDQYFLHFEKIATNCEWPKDSWTMLLQSVLVGKAREIFSQLSVELSANYDTVKELILNGYELVPEAYRQKFRNFEKTDHKTYVQFAQVKEQLFDRWCLSEKINKEYKNLRELILIEEFKRCVNPEVRTFINEQKPDSFIAAARLADDFALTHKTTFEKKSQPNNFDNRHTPARKYLHDNRGKYDPRASRDTTNLSWRRPPQNFQPNKTSEFPNKRNNFPFSTITCGYCKRKGHTMSDCYRNPQNQTKRTGIVSTPDNNTTSVFDSNNASDTQEDLIEVKANADPIMKVFEPFVNAASVSLLNNPTQRNDLAGEKVTVNPIVTNKPCSTSISDVIEQEIPNLYPSCAVTRAMVKQQELENNKRDDLDSSYDLSDTFLTQLFDSGPKTTQITKNDAIDTKSLSTSNLIHEQNNDPEIAILIQQAFDEKEISDQAMGYFIKNDILMRKWRPPDVSVDDEWSVRYQIVIPKPYREEVLRLAHETPLSGHLGINKTYEKIIRHFYWPGVRKTVAEFCKTCHTCQVVGKPNQVIPKAPLKPIPAFEEPFI</sequence>
<keyword evidence="1" id="KW-0175">Coiled coil</keyword>
<dbReference type="AlphaFoldDB" id="A0A7D9E4X9"/>
<keyword evidence="4" id="KW-1185">Reference proteome</keyword>
<dbReference type="Proteomes" id="UP001152795">
    <property type="component" value="Unassembled WGS sequence"/>
</dbReference>
<dbReference type="OrthoDB" id="5988270at2759"/>
<comment type="caution">
    <text evidence="3">The sequence shown here is derived from an EMBL/GenBank/DDBJ whole genome shotgun (WGS) entry which is preliminary data.</text>
</comment>
<dbReference type="InterPro" id="IPR038269">
    <property type="entry name" value="SCAN_sf"/>
</dbReference>
<protein>
    <submittedName>
        <fullName evidence="3">Transposon Ty3-I Gag-Pol poly</fullName>
    </submittedName>
</protein>
<dbReference type="SUPFAM" id="SSF47353">
    <property type="entry name" value="Retrovirus capsid dimerization domain-like"/>
    <property type="match status" value="1"/>
</dbReference>
<dbReference type="SUPFAM" id="SSF57756">
    <property type="entry name" value="Retrovirus zinc finger-like domains"/>
    <property type="match status" value="1"/>
</dbReference>
<evidence type="ECO:0000256" key="2">
    <source>
        <dbReference type="SAM" id="MobiDB-lite"/>
    </source>
</evidence>
<dbReference type="InterPro" id="IPR036875">
    <property type="entry name" value="Znf_CCHC_sf"/>
</dbReference>
<feature type="coiled-coil region" evidence="1">
    <location>
        <begin position="99"/>
        <end position="142"/>
    </location>
</feature>
<dbReference type="Gene3D" id="1.10.4020.10">
    <property type="entry name" value="DNA breaking-rejoining enzymes"/>
    <property type="match status" value="1"/>
</dbReference>
<feature type="compositionally biased region" description="Basic and acidic residues" evidence="2">
    <location>
        <begin position="342"/>
        <end position="356"/>
    </location>
</feature>
<proteinExistence type="predicted"/>